<dbReference type="CDD" id="cd00085">
    <property type="entry name" value="HNHc"/>
    <property type="match status" value="1"/>
</dbReference>
<evidence type="ECO:0000313" key="2">
    <source>
        <dbReference type="EMBL" id="WYJ79702.1"/>
    </source>
</evidence>
<dbReference type="Gene3D" id="1.10.30.50">
    <property type="match status" value="1"/>
</dbReference>
<reference evidence="2 3" key="1">
    <citation type="submission" date="2021-03" db="EMBL/GenBank/DDBJ databases">
        <authorList>
            <person name="Gilmore M.S."/>
            <person name="Schwartzman J."/>
            <person name="Van Tyne D."/>
            <person name="Martin M."/>
            <person name="Earl A.M."/>
            <person name="Manson A.L."/>
            <person name="Straub T."/>
            <person name="Salamzade R."/>
            <person name="Saavedra J."/>
            <person name="Lebreton F."/>
            <person name="Prichula J."/>
            <person name="Schaufler K."/>
            <person name="Gaca A."/>
            <person name="Sgardioli B."/>
            <person name="Wagenaar J."/>
            <person name="Strong T."/>
        </authorList>
    </citation>
    <scope>NUCLEOTIDE SEQUENCE [LARGE SCALE GENOMIC DNA]</scope>
    <source>
        <strain evidence="2 3">DIV1094</strain>
    </source>
</reference>
<dbReference type="EMBL" id="CP147250">
    <property type="protein sequence ID" value="WYJ79702.1"/>
    <property type="molecule type" value="Genomic_DNA"/>
</dbReference>
<accession>A0ABZ2SVV0</accession>
<dbReference type="SMART" id="SM00507">
    <property type="entry name" value="HNHc"/>
    <property type="match status" value="1"/>
</dbReference>
<dbReference type="InterPro" id="IPR029471">
    <property type="entry name" value="HNH_5"/>
</dbReference>
<dbReference type="RefSeq" id="WP_206854673.1">
    <property type="nucleotide sequence ID" value="NZ_CP147250.1"/>
</dbReference>
<proteinExistence type="predicted"/>
<dbReference type="Proteomes" id="UP000664360">
    <property type="component" value="Chromosome"/>
</dbReference>
<protein>
    <recommendedName>
        <fullName evidence="1">HNH nuclease domain-containing protein</fullName>
    </recommendedName>
</protein>
<evidence type="ECO:0000259" key="1">
    <source>
        <dbReference type="SMART" id="SM00507"/>
    </source>
</evidence>
<reference evidence="2 3" key="2">
    <citation type="submission" date="2024-03" db="EMBL/GenBank/DDBJ databases">
        <title>The Genome Sequence of Enterococcus sp. DIV1094.</title>
        <authorList>
            <consortium name="The Broad Institute Genomics Platform"/>
            <consortium name="The Broad Institute Microbial Omics Core"/>
            <consortium name="The Broad Institute Genomic Center for Infectious Diseases"/>
            <person name="Earl A."/>
            <person name="Manson A."/>
            <person name="Gilmore M."/>
            <person name="Schwartman J."/>
            <person name="Shea T."/>
            <person name="Abouelleil A."/>
            <person name="Cao P."/>
            <person name="Chapman S."/>
            <person name="Cusick C."/>
            <person name="Young S."/>
            <person name="Neafsey D."/>
            <person name="Nusbaum C."/>
            <person name="Birren B."/>
        </authorList>
    </citation>
    <scope>NUCLEOTIDE SEQUENCE [LARGE SCALE GENOMIC DNA]</scope>
    <source>
        <strain evidence="2 3">DIV1094</strain>
    </source>
</reference>
<gene>
    <name evidence="2" type="ORF">DOK79_001255</name>
</gene>
<name>A0ABZ2SVV0_9ENTE</name>
<dbReference type="InterPro" id="IPR003615">
    <property type="entry name" value="HNH_nuc"/>
</dbReference>
<evidence type="ECO:0000313" key="3">
    <source>
        <dbReference type="Proteomes" id="UP000664360"/>
    </source>
</evidence>
<sequence>MAKRSNIKTPIDDIVSYWVTKVYEGDLSVDFSEAHERCWRCGYQKKLERCHIIPHSLGGKDIPSNYVLLCKRCHIDNPNVSDPEIMWDWLKAYKADFYDTFWAFQGMIEYKKIYGISFQQELINRNIEDRIVADIFKDQFKNASIHFGNPEFNVATIAGILKMFLKEYDRQISTPTQR</sequence>
<dbReference type="Pfam" id="PF14279">
    <property type="entry name" value="HNH_5"/>
    <property type="match status" value="1"/>
</dbReference>
<organism evidence="2 3">
    <name type="scientific">Candidatus Enterococcus mangumiae</name>
    <dbReference type="NCBI Taxonomy" id="2230878"/>
    <lineage>
        <taxon>Bacteria</taxon>
        <taxon>Bacillati</taxon>
        <taxon>Bacillota</taxon>
        <taxon>Bacilli</taxon>
        <taxon>Lactobacillales</taxon>
        <taxon>Enterococcaceae</taxon>
        <taxon>Enterococcus</taxon>
    </lineage>
</organism>
<feature type="domain" description="HNH nuclease" evidence="1">
    <location>
        <begin position="26"/>
        <end position="75"/>
    </location>
</feature>
<keyword evidence="3" id="KW-1185">Reference proteome</keyword>